<feature type="chain" id="PRO_5045148156" evidence="1">
    <location>
        <begin position="24"/>
        <end position="309"/>
    </location>
</feature>
<dbReference type="Proteomes" id="UP000681155">
    <property type="component" value="Chromosome"/>
</dbReference>
<evidence type="ECO:0000256" key="1">
    <source>
        <dbReference type="SAM" id="SignalP"/>
    </source>
</evidence>
<keyword evidence="3" id="KW-0413">Isomerase</keyword>
<reference evidence="3 4" key="1">
    <citation type="submission" date="2021-05" db="EMBL/GenBank/DDBJ databases">
        <title>Complete genome of the cytokinin-producing biocontrol strain Pseudomonas fluorescens G20-18.</title>
        <authorList>
            <person name="Nielsen T.K."/>
            <person name="Mekureyaw M.F."/>
            <person name="Hansen L.H."/>
            <person name="Nicolaisen M.H."/>
            <person name="Roitsch T.G."/>
            <person name="Hennessy R.C."/>
        </authorList>
    </citation>
    <scope>NUCLEOTIDE SEQUENCE [LARGE SCALE GENOMIC DNA]</scope>
    <source>
        <strain evidence="3 4">G20-18</strain>
    </source>
</reference>
<organism evidence="3 4">
    <name type="scientific">Pseudomonas hormoni</name>
    <dbReference type="NCBI Taxonomy" id="3093767"/>
    <lineage>
        <taxon>Bacteria</taxon>
        <taxon>Pseudomonadati</taxon>
        <taxon>Pseudomonadota</taxon>
        <taxon>Gammaproteobacteria</taxon>
        <taxon>Pseudomonadales</taxon>
        <taxon>Pseudomonadaceae</taxon>
        <taxon>Pseudomonas</taxon>
    </lineage>
</organism>
<evidence type="ECO:0000313" key="4">
    <source>
        <dbReference type="Proteomes" id="UP000681155"/>
    </source>
</evidence>
<keyword evidence="4" id="KW-1185">Reference proteome</keyword>
<dbReference type="EMBL" id="CP075566">
    <property type="protein sequence ID" value="QVW26114.1"/>
    <property type="molecule type" value="Genomic_DNA"/>
</dbReference>
<feature type="signal peptide" evidence="1">
    <location>
        <begin position="1"/>
        <end position="23"/>
    </location>
</feature>
<dbReference type="Pfam" id="PF00561">
    <property type="entry name" value="Abhydrolase_1"/>
    <property type="match status" value="1"/>
</dbReference>
<accession>A0ABX8F2F9</accession>
<dbReference type="InterPro" id="IPR051340">
    <property type="entry name" value="Haloalkane_dehalogenase"/>
</dbReference>
<dbReference type="PRINTS" id="PR00111">
    <property type="entry name" value="ABHYDROLASE"/>
</dbReference>
<keyword evidence="3" id="KW-0378">Hydrolase</keyword>
<evidence type="ECO:0000313" key="3">
    <source>
        <dbReference type="EMBL" id="QVW26114.1"/>
    </source>
</evidence>
<dbReference type="InterPro" id="IPR000073">
    <property type="entry name" value="AB_hydrolase_1"/>
</dbReference>
<proteinExistence type="predicted"/>
<gene>
    <name evidence="3" type="ORF">KJF94_11480</name>
</gene>
<sequence length="309" mass="35017">MSLFKYLTLLALPFMFGFGDAQAEMPKMMYRQVLVDGVNIAYREIGDVNAPAVLLLHGVPSSSRMYDGLMRQLADRFHLIAPDYPGFGNSDAPTPDKFVYTFDHLATLIEHFTDTVGLKKYSLFMQDYGAPVGMRLAMARPHAVTSMVFQNGNIYAEGLGKMWDSRKAYWADRNAYEAKFQAAHLSVDVTRQRHIGSDPDVLAYNPDLWQDEVAFLNRPGEGAIQMALIFDYRTNLEAYPSWQQWLREHHLPTLVIWGKHDLAFTVAGAEAFSRDLPDAKIAILDGGHFVMDTRLDEVADLTRQFLIKQ</sequence>
<name>A0ABX8F2F9_9PSED</name>
<dbReference type="PANTHER" id="PTHR42977:SF1">
    <property type="entry name" value="BLR6576 PROTEIN"/>
    <property type="match status" value="1"/>
</dbReference>
<dbReference type="RefSeq" id="WP_214383466.1">
    <property type="nucleotide sequence ID" value="NZ_CP075566.1"/>
</dbReference>
<feature type="domain" description="AB hydrolase-1" evidence="2">
    <location>
        <begin position="51"/>
        <end position="293"/>
    </location>
</feature>
<evidence type="ECO:0000259" key="2">
    <source>
        <dbReference type="Pfam" id="PF00561"/>
    </source>
</evidence>
<dbReference type="SUPFAM" id="SSF53474">
    <property type="entry name" value="alpha/beta-Hydrolases"/>
    <property type="match status" value="1"/>
</dbReference>
<dbReference type="GO" id="GO:0016853">
    <property type="term" value="F:isomerase activity"/>
    <property type="evidence" value="ECO:0007669"/>
    <property type="project" value="UniProtKB-KW"/>
</dbReference>
<dbReference type="PANTHER" id="PTHR42977">
    <property type="entry name" value="HYDROLASE-RELATED"/>
    <property type="match status" value="1"/>
</dbReference>
<protein>
    <submittedName>
        <fullName evidence="3">Alpha/beta hydrolase</fullName>
    </submittedName>
</protein>
<keyword evidence="1" id="KW-0732">Signal</keyword>
<dbReference type="Gene3D" id="3.40.50.1820">
    <property type="entry name" value="alpha/beta hydrolase"/>
    <property type="match status" value="1"/>
</dbReference>
<dbReference type="GO" id="GO:0016787">
    <property type="term" value="F:hydrolase activity"/>
    <property type="evidence" value="ECO:0007669"/>
    <property type="project" value="UniProtKB-KW"/>
</dbReference>
<dbReference type="InterPro" id="IPR029058">
    <property type="entry name" value="AB_hydrolase_fold"/>
</dbReference>